<dbReference type="SUPFAM" id="SSF50494">
    <property type="entry name" value="Trypsin-like serine proteases"/>
    <property type="match status" value="1"/>
</dbReference>
<keyword evidence="1" id="KW-1015">Disulfide bond</keyword>
<feature type="domain" description="Peptidase S1" evidence="2">
    <location>
        <begin position="51"/>
        <end position="289"/>
    </location>
</feature>
<dbReference type="Proteomes" id="UP000887574">
    <property type="component" value="Unplaced"/>
</dbReference>
<dbReference type="InterPro" id="IPR001254">
    <property type="entry name" value="Trypsin_dom"/>
</dbReference>
<evidence type="ECO:0000313" key="3">
    <source>
        <dbReference type="Proteomes" id="UP000887574"/>
    </source>
</evidence>
<accession>A0A915E339</accession>
<dbReference type="PROSITE" id="PS50240">
    <property type="entry name" value="TRYPSIN_DOM"/>
    <property type="match status" value="1"/>
</dbReference>
<dbReference type="Gene3D" id="2.40.10.10">
    <property type="entry name" value="Trypsin-like serine proteases"/>
    <property type="match status" value="1"/>
</dbReference>
<organism evidence="3 4">
    <name type="scientific">Ditylenchus dipsaci</name>
    <dbReference type="NCBI Taxonomy" id="166011"/>
    <lineage>
        <taxon>Eukaryota</taxon>
        <taxon>Metazoa</taxon>
        <taxon>Ecdysozoa</taxon>
        <taxon>Nematoda</taxon>
        <taxon>Chromadorea</taxon>
        <taxon>Rhabditida</taxon>
        <taxon>Tylenchina</taxon>
        <taxon>Tylenchomorpha</taxon>
        <taxon>Sphaerularioidea</taxon>
        <taxon>Anguinidae</taxon>
        <taxon>Anguininae</taxon>
        <taxon>Ditylenchus</taxon>
    </lineage>
</organism>
<reference evidence="4" key="1">
    <citation type="submission" date="2022-11" db="UniProtKB">
        <authorList>
            <consortium name="WormBaseParasite"/>
        </authorList>
    </citation>
    <scope>IDENTIFICATION</scope>
</reference>
<dbReference type="PANTHER" id="PTHR24253:SF153">
    <property type="entry name" value="SERINE PROTEASE HEPSIN"/>
    <property type="match status" value="1"/>
</dbReference>
<dbReference type="GO" id="GO:0004252">
    <property type="term" value="F:serine-type endopeptidase activity"/>
    <property type="evidence" value="ECO:0007669"/>
    <property type="project" value="InterPro"/>
</dbReference>
<dbReference type="SMART" id="SM00020">
    <property type="entry name" value="Tryp_SPc"/>
    <property type="match status" value="1"/>
</dbReference>
<dbReference type="PANTHER" id="PTHR24253">
    <property type="entry name" value="TRANSMEMBRANE PROTEASE SERINE"/>
    <property type="match status" value="1"/>
</dbReference>
<dbReference type="InterPro" id="IPR043504">
    <property type="entry name" value="Peptidase_S1_PA_chymotrypsin"/>
</dbReference>
<protein>
    <submittedName>
        <fullName evidence="4">Peptidase S1 domain-containing protein</fullName>
    </submittedName>
</protein>
<evidence type="ECO:0000256" key="1">
    <source>
        <dbReference type="ARBA" id="ARBA00023157"/>
    </source>
</evidence>
<dbReference type="AlphaFoldDB" id="A0A915E339"/>
<proteinExistence type="predicted"/>
<sequence length="500" mass="56657">MEADAIKSWLQPVDSWEMRTIKAQCITYYMNQCFFKNTAFSSIASSVENRIIGGGNADAKVWNFVAVLVSTSHNLTHCTATFISPRHLLTNRHCFYHEDNSDTETENLLGKNRPILYAGGRCYAIDERSGCEEVDMLQLNYTFVFFDNDLSSRLIAKDLAIIQLAEEVPANSNIGFACLACDPKSNLAIEMTVLGLDTLNATANGKARKCEYSSEDAVFCTYTHSHADNPFTSNSMGDSGGPVAITFKHGNNQRAFIVEGITKGSRSYWLEPNRTGREYFINYNIKIAEFHDDFCFYLGICWQGQKNITHSKILKLTSASIPGSHTQEFGAIAPFRYSYQNYVYYMEEYCAKDEKIELRGQPSEELIGYGWGARETGESDTAHLYFVSLIEGYYDVEDPVCSAQFGIPKQPLYKNDYGQAIIDTTRTDHHYILKPKVIGMFYTIDEEEPNSIKIVRIRPLLDVLCTYLNRCDVDPADKPDNGRLLVNPIPKFDRIYRNDD</sequence>
<evidence type="ECO:0000259" key="2">
    <source>
        <dbReference type="PROSITE" id="PS50240"/>
    </source>
</evidence>
<name>A0A915E339_9BILA</name>
<dbReference type="InterPro" id="IPR009003">
    <property type="entry name" value="Peptidase_S1_PA"/>
</dbReference>
<dbReference type="Pfam" id="PF00089">
    <property type="entry name" value="Trypsin"/>
    <property type="match status" value="1"/>
</dbReference>
<evidence type="ECO:0000313" key="4">
    <source>
        <dbReference type="WBParaSite" id="jg26445"/>
    </source>
</evidence>
<dbReference type="GO" id="GO:0006508">
    <property type="term" value="P:proteolysis"/>
    <property type="evidence" value="ECO:0007669"/>
    <property type="project" value="InterPro"/>
</dbReference>
<keyword evidence="3" id="KW-1185">Reference proteome</keyword>
<dbReference type="WBParaSite" id="jg26445">
    <property type="protein sequence ID" value="jg26445"/>
    <property type="gene ID" value="jg26445"/>
</dbReference>